<accession>A0A9N9JW44</accession>
<reference evidence="1" key="1">
    <citation type="submission" date="2021-06" db="EMBL/GenBank/DDBJ databases">
        <authorList>
            <person name="Kallberg Y."/>
            <person name="Tangrot J."/>
            <person name="Rosling A."/>
        </authorList>
    </citation>
    <scope>NUCLEOTIDE SEQUENCE</scope>
    <source>
        <strain evidence="1">MA453B</strain>
    </source>
</reference>
<keyword evidence="2" id="KW-1185">Reference proteome</keyword>
<proteinExistence type="predicted"/>
<protein>
    <submittedName>
        <fullName evidence="1">25885_t:CDS:1</fullName>
    </submittedName>
</protein>
<name>A0A9N9JW44_9GLOM</name>
<feature type="non-terminal residue" evidence="1">
    <location>
        <position position="1"/>
    </location>
</feature>
<evidence type="ECO:0000313" key="1">
    <source>
        <dbReference type="EMBL" id="CAG8800299.1"/>
    </source>
</evidence>
<dbReference type="Proteomes" id="UP000789405">
    <property type="component" value="Unassembled WGS sequence"/>
</dbReference>
<sequence>VPFPNSHHQIEPELLRIILENWRLDDLISAQSSNLKLLKDLSLIRPKAAVESLAAYNNLEFNKLHHFRQIY</sequence>
<dbReference type="EMBL" id="CAJVPY010034705">
    <property type="protein sequence ID" value="CAG8800299.1"/>
    <property type="molecule type" value="Genomic_DNA"/>
</dbReference>
<organism evidence="1 2">
    <name type="scientific">Dentiscutata erythropus</name>
    <dbReference type="NCBI Taxonomy" id="1348616"/>
    <lineage>
        <taxon>Eukaryota</taxon>
        <taxon>Fungi</taxon>
        <taxon>Fungi incertae sedis</taxon>
        <taxon>Mucoromycota</taxon>
        <taxon>Glomeromycotina</taxon>
        <taxon>Glomeromycetes</taxon>
        <taxon>Diversisporales</taxon>
        <taxon>Gigasporaceae</taxon>
        <taxon>Dentiscutata</taxon>
    </lineage>
</organism>
<dbReference type="OrthoDB" id="2409204at2759"/>
<gene>
    <name evidence="1" type="ORF">DERYTH_LOCUS23235</name>
</gene>
<evidence type="ECO:0000313" key="2">
    <source>
        <dbReference type="Proteomes" id="UP000789405"/>
    </source>
</evidence>
<comment type="caution">
    <text evidence="1">The sequence shown here is derived from an EMBL/GenBank/DDBJ whole genome shotgun (WGS) entry which is preliminary data.</text>
</comment>
<dbReference type="AlphaFoldDB" id="A0A9N9JW44"/>